<dbReference type="InterPro" id="IPR038377">
    <property type="entry name" value="Na/Glc_symporter_sf"/>
</dbReference>
<evidence type="ECO:0000313" key="18">
    <source>
        <dbReference type="Proteomes" id="UP001059934"/>
    </source>
</evidence>
<dbReference type="Pfam" id="PF00989">
    <property type="entry name" value="PAS"/>
    <property type="match status" value="1"/>
</dbReference>
<feature type="transmembrane region" description="Helical" evidence="14">
    <location>
        <begin position="6"/>
        <end position="25"/>
    </location>
</feature>
<dbReference type="Gene3D" id="3.30.450.20">
    <property type="entry name" value="PAS domain"/>
    <property type="match status" value="1"/>
</dbReference>
<evidence type="ECO:0000256" key="4">
    <source>
        <dbReference type="ARBA" id="ARBA00012438"/>
    </source>
</evidence>
<dbReference type="SUPFAM" id="SSF47384">
    <property type="entry name" value="Homodimeric domain of signal transducing histidine kinase"/>
    <property type="match status" value="1"/>
</dbReference>
<feature type="transmembrane region" description="Helical" evidence="14">
    <location>
        <begin position="352"/>
        <end position="370"/>
    </location>
</feature>
<dbReference type="SUPFAM" id="SSF55785">
    <property type="entry name" value="PYP-like sensor domain (PAS domain)"/>
    <property type="match status" value="1"/>
</dbReference>
<evidence type="ECO:0000259" key="15">
    <source>
        <dbReference type="PROSITE" id="PS50109"/>
    </source>
</evidence>
<feature type="transmembrane region" description="Helical" evidence="14">
    <location>
        <begin position="34"/>
        <end position="53"/>
    </location>
</feature>
<feature type="domain" description="PAS" evidence="16">
    <location>
        <begin position="609"/>
        <end position="653"/>
    </location>
</feature>
<feature type="transmembrane region" description="Helical" evidence="14">
    <location>
        <begin position="453"/>
        <end position="474"/>
    </location>
</feature>
<feature type="transmembrane region" description="Helical" evidence="14">
    <location>
        <begin position="59"/>
        <end position="82"/>
    </location>
</feature>
<dbReference type="CDD" id="cd00082">
    <property type="entry name" value="HisKA"/>
    <property type="match status" value="1"/>
</dbReference>
<dbReference type="InterPro" id="IPR005467">
    <property type="entry name" value="His_kinase_dom"/>
</dbReference>
<dbReference type="EC" id="2.7.13.3" evidence="4"/>
<evidence type="ECO:0000256" key="12">
    <source>
        <dbReference type="ARBA" id="ARBA00023012"/>
    </source>
</evidence>
<keyword evidence="10 17" id="KW-0067">ATP-binding</keyword>
<dbReference type="PROSITE" id="PS50112">
    <property type="entry name" value="PAS"/>
    <property type="match status" value="1"/>
</dbReference>
<dbReference type="InterPro" id="IPR004358">
    <property type="entry name" value="Sig_transdc_His_kin-like_C"/>
</dbReference>
<feature type="transmembrane region" description="Helical" evidence="14">
    <location>
        <begin position="108"/>
        <end position="133"/>
    </location>
</feature>
<dbReference type="PROSITE" id="PS50283">
    <property type="entry name" value="NA_SOLUT_SYMP_3"/>
    <property type="match status" value="1"/>
</dbReference>
<feature type="transmembrane region" description="Helical" evidence="14">
    <location>
        <begin position="258"/>
        <end position="283"/>
    </location>
</feature>
<dbReference type="InterPro" id="IPR001734">
    <property type="entry name" value="Na/solute_symporter"/>
</dbReference>
<feature type="transmembrane region" description="Helical" evidence="14">
    <location>
        <begin position="303"/>
        <end position="332"/>
    </location>
</feature>
<dbReference type="InterPro" id="IPR036890">
    <property type="entry name" value="HATPase_C_sf"/>
</dbReference>
<dbReference type="InterPro" id="IPR035965">
    <property type="entry name" value="PAS-like_dom_sf"/>
</dbReference>
<evidence type="ECO:0000256" key="2">
    <source>
        <dbReference type="ARBA" id="ARBA00004141"/>
    </source>
</evidence>
<feature type="transmembrane region" description="Helical" evidence="14">
    <location>
        <begin position="174"/>
        <end position="194"/>
    </location>
</feature>
<dbReference type="PANTHER" id="PTHR43065">
    <property type="entry name" value="SENSOR HISTIDINE KINASE"/>
    <property type="match status" value="1"/>
</dbReference>
<name>A0ABY5TRP5_9GAMM</name>
<feature type="transmembrane region" description="Helical" evidence="14">
    <location>
        <begin position="224"/>
        <end position="246"/>
    </location>
</feature>
<reference evidence="17" key="1">
    <citation type="submission" date="2022-08" db="EMBL/GenBank/DDBJ databases">
        <title>Catabolic pathway analysis in culturable SAR92 clade bacteria reveals their overlooked roles in DMSP degradation in coastal seas.</title>
        <authorList>
            <person name="He X."/>
            <person name="Zhang X."/>
            <person name="Zhang Y."/>
        </authorList>
    </citation>
    <scope>NUCLEOTIDE SEQUENCE</scope>
    <source>
        <strain evidence="17">H455</strain>
    </source>
</reference>
<dbReference type="SMART" id="SM00387">
    <property type="entry name" value="HATPase_c"/>
    <property type="match status" value="1"/>
</dbReference>
<dbReference type="Gene3D" id="1.10.287.130">
    <property type="match status" value="1"/>
</dbReference>
<evidence type="ECO:0000256" key="14">
    <source>
        <dbReference type="SAM" id="Phobius"/>
    </source>
</evidence>
<evidence type="ECO:0000256" key="9">
    <source>
        <dbReference type="ARBA" id="ARBA00022777"/>
    </source>
</evidence>
<evidence type="ECO:0000256" key="5">
    <source>
        <dbReference type="ARBA" id="ARBA00022553"/>
    </source>
</evidence>
<dbReference type="InterPro" id="IPR000014">
    <property type="entry name" value="PAS"/>
</dbReference>
<keyword evidence="9" id="KW-0418">Kinase</keyword>
<evidence type="ECO:0000256" key="13">
    <source>
        <dbReference type="ARBA" id="ARBA00023136"/>
    </source>
</evidence>
<evidence type="ECO:0000256" key="3">
    <source>
        <dbReference type="ARBA" id="ARBA00006434"/>
    </source>
</evidence>
<protein>
    <recommendedName>
        <fullName evidence="4">histidine kinase</fullName>
        <ecNumber evidence="4">2.7.13.3</ecNumber>
    </recommendedName>
</protein>
<keyword evidence="13 14" id="KW-0472">Membrane</keyword>
<evidence type="ECO:0000256" key="8">
    <source>
        <dbReference type="ARBA" id="ARBA00022741"/>
    </source>
</evidence>
<dbReference type="SMART" id="SM00091">
    <property type="entry name" value="PAS"/>
    <property type="match status" value="1"/>
</dbReference>
<dbReference type="NCBIfam" id="TIGR00229">
    <property type="entry name" value="sensory_box"/>
    <property type="match status" value="1"/>
</dbReference>
<dbReference type="GO" id="GO:0005524">
    <property type="term" value="F:ATP binding"/>
    <property type="evidence" value="ECO:0007669"/>
    <property type="project" value="UniProtKB-KW"/>
</dbReference>
<dbReference type="Pfam" id="PF02518">
    <property type="entry name" value="HATPase_c"/>
    <property type="match status" value="1"/>
</dbReference>
<dbReference type="EMBL" id="CP103416">
    <property type="protein sequence ID" value="UVW34814.1"/>
    <property type="molecule type" value="Genomic_DNA"/>
</dbReference>
<evidence type="ECO:0000313" key="17">
    <source>
        <dbReference type="EMBL" id="UVW34814.1"/>
    </source>
</evidence>
<evidence type="ECO:0000259" key="16">
    <source>
        <dbReference type="PROSITE" id="PS50112"/>
    </source>
</evidence>
<organism evidence="17 18">
    <name type="scientific">SAR92 clade bacterium H455</name>
    <dbReference type="NCBI Taxonomy" id="2974818"/>
    <lineage>
        <taxon>Bacteria</taxon>
        <taxon>Pseudomonadati</taxon>
        <taxon>Pseudomonadota</taxon>
        <taxon>Gammaproteobacteria</taxon>
        <taxon>Cellvibrionales</taxon>
        <taxon>Porticoccaceae</taxon>
        <taxon>SAR92 clade</taxon>
    </lineage>
</organism>
<evidence type="ECO:0000256" key="11">
    <source>
        <dbReference type="ARBA" id="ARBA00022989"/>
    </source>
</evidence>
<accession>A0ABY5TRP5</accession>
<dbReference type="Proteomes" id="UP001059934">
    <property type="component" value="Chromosome"/>
</dbReference>
<comment type="catalytic activity">
    <reaction evidence="1">
        <text>ATP + protein L-histidine = ADP + protein N-phospho-L-histidine.</text>
        <dbReference type="EC" id="2.7.13.3"/>
    </reaction>
</comment>
<evidence type="ECO:0000256" key="7">
    <source>
        <dbReference type="ARBA" id="ARBA00022692"/>
    </source>
</evidence>
<keyword evidence="12" id="KW-0902">Two-component regulatory system</keyword>
<keyword evidence="18" id="KW-1185">Reference proteome</keyword>
<feature type="transmembrane region" description="Helical" evidence="14">
    <location>
        <begin position="382"/>
        <end position="403"/>
    </location>
</feature>
<feature type="transmembrane region" description="Helical" evidence="14">
    <location>
        <begin position="410"/>
        <end position="433"/>
    </location>
</feature>
<dbReference type="InterPro" id="IPR003661">
    <property type="entry name" value="HisK_dim/P_dom"/>
</dbReference>
<feature type="transmembrane region" description="Helical" evidence="14">
    <location>
        <begin position="145"/>
        <end position="162"/>
    </location>
</feature>
<dbReference type="SMART" id="SM00388">
    <property type="entry name" value="HisKA"/>
    <property type="match status" value="1"/>
</dbReference>
<comment type="similarity">
    <text evidence="3">Belongs to the sodium:solute symporter (SSF) (TC 2.A.21) family.</text>
</comment>
<gene>
    <name evidence="17" type="ORF">NYF23_12470</name>
</gene>
<keyword evidence="6" id="KW-0808">Transferase</keyword>
<dbReference type="InterPro" id="IPR013767">
    <property type="entry name" value="PAS_fold"/>
</dbReference>
<proteinExistence type="inferred from homology"/>
<dbReference type="PROSITE" id="PS50109">
    <property type="entry name" value="HIS_KIN"/>
    <property type="match status" value="1"/>
</dbReference>
<dbReference type="Gene3D" id="1.20.1730.10">
    <property type="entry name" value="Sodium/glucose cotransporter"/>
    <property type="match status" value="1"/>
</dbReference>
<keyword evidence="8" id="KW-0547">Nucleotide-binding</keyword>
<dbReference type="PRINTS" id="PR00344">
    <property type="entry name" value="BCTRLSENSOR"/>
</dbReference>
<keyword evidence="5" id="KW-0597">Phosphoprotein</keyword>
<dbReference type="Gene3D" id="3.30.565.10">
    <property type="entry name" value="Histidine kinase-like ATPase, C-terminal domain"/>
    <property type="match status" value="1"/>
</dbReference>
<keyword evidence="7 14" id="KW-0812">Transmembrane</keyword>
<dbReference type="InterPro" id="IPR036097">
    <property type="entry name" value="HisK_dim/P_sf"/>
</dbReference>
<feature type="domain" description="Histidine kinase" evidence="15">
    <location>
        <begin position="738"/>
        <end position="951"/>
    </location>
</feature>
<dbReference type="Pfam" id="PF00512">
    <property type="entry name" value="HisKA"/>
    <property type="match status" value="1"/>
</dbReference>
<comment type="subcellular location">
    <subcellularLocation>
        <location evidence="2">Membrane</location>
        <topology evidence="2">Multi-pass membrane protein</topology>
    </subcellularLocation>
</comment>
<dbReference type="PANTHER" id="PTHR43065:SF10">
    <property type="entry name" value="PEROXIDE STRESS-ACTIVATED HISTIDINE KINASE MAK3"/>
    <property type="match status" value="1"/>
</dbReference>
<sequence>MSLDIALIATGFLIVSTLGAYLLAVHGGARSQNLILVLALFAGTGALLATGTIEMAGRYGFSVVLALFAFTMVFLFSPLIFYPIRRLNKIIRFASLVDFLTFRFRGRAIALIACSSLIIVTMPLFLAQLLAMSSVHDFLFESDKWLFRLIIVSIIIIINWSAIHQGMARSLRWVMAAAGFLLLAALATSALVSVESIFGGVSEMNQWVVSSGQRLIVQRMDSSYSLFVIFLAASFALPVNFSIVISEHISDNQVGVSSWAYPLLMLLGSITIFPLLWSGIAMQSSSPLQDYLFAIPAFSQHPIAAGLGAASIVLVAIALLCNMSTMLAKMVLNSFILPSKALHKQPHLSRWINLRLLGISTGLIIAAALLSHVIKARSITDLYLVGFAGLAQLTPGMLASIYLPKINRNGVIAGLIGGVSIWLAALALPMLFGDWSWQLPGTDKVLVFGMENWQTWAFEALMVNMFLCAIFSILSPMDKEQQSFARLCMVDNIYIPARVQLSHNSVEQMRGSLRKLLGSEADVEIDRALHNLDLEPSETRPAALRKLRDSLYSSLTLNFGVLAAYKMMEEALPLETPTRPEPDDIYLIESVLAIEGDRLTGIASELNKLRMHHREILDNLPIGIIALGQGGEIIKWNSSMARYTGIDSEMVAGSLISDLPEPWQSTINTFLLEGETSKDSLELEVAGKTQWFGLQKSTAISPDDDLILLVEDQTKSVLLVQNYINNERLASVGRLAAGVAHEIGNPVTGIACIAQNLQHETEAAEIETSAELILSQTDRISVIVQSLINFSRGEQTYHDQLQPVSVVDAAEEAIQILSLTKEQQREQFLCLIDADIEIISDHRQLVQVFLNLLANARDATTDGSPIEISCQTDGSKLRIMISDQGSGIAEPIKDQLFEPFITSKEPGEGTGLGLWMVFNLVKNLRGEINLSSPAKNSDRGTTAELLFDLNKN</sequence>
<evidence type="ECO:0000256" key="10">
    <source>
        <dbReference type="ARBA" id="ARBA00022840"/>
    </source>
</evidence>
<evidence type="ECO:0000256" key="1">
    <source>
        <dbReference type="ARBA" id="ARBA00000085"/>
    </source>
</evidence>
<dbReference type="SUPFAM" id="SSF55874">
    <property type="entry name" value="ATPase domain of HSP90 chaperone/DNA topoisomerase II/histidine kinase"/>
    <property type="match status" value="1"/>
</dbReference>
<evidence type="ECO:0000256" key="6">
    <source>
        <dbReference type="ARBA" id="ARBA00022679"/>
    </source>
</evidence>
<keyword evidence="11 14" id="KW-1133">Transmembrane helix</keyword>
<dbReference type="InterPro" id="IPR003594">
    <property type="entry name" value="HATPase_dom"/>
</dbReference>